<feature type="compositionally biased region" description="Low complexity" evidence="9">
    <location>
        <begin position="37"/>
        <end position="47"/>
    </location>
</feature>
<dbReference type="GO" id="GO:0002098">
    <property type="term" value="P:tRNA wobble uridine modification"/>
    <property type="evidence" value="ECO:0007669"/>
    <property type="project" value="InterPro"/>
</dbReference>
<dbReference type="PANTHER" id="PTHR12896:SF1">
    <property type="entry name" value="ELONGATOR COMPLEX PROTEIN 4"/>
    <property type="match status" value="1"/>
</dbReference>
<dbReference type="InterPro" id="IPR027417">
    <property type="entry name" value="P-loop_NTPase"/>
</dbReference>
<protein>
    <recommendedName>
        <fullName evidence="5">Elongator complex protein 4</fullName>
    </recommendedName>
</protein>
<dbReference type="Gene3D" id="3.40.50.300">
    <property type="entry name" value="P-loop containing nucleotide triphosphate hydrolases"/>
    <property type="match status" value="1"/>
</dbReference>
<dbReference type="Pfam" id="PF05625">
    <property type="entry name" value="PAXNEB"/>
    <property type="match status" value="1"/>
</dbReference>
<comment type="subcellular location">
    <subcellularLocation>
        <location evidence="2">Cytoplasm</location>
    </subcellularLocation>
    <subcellularLocation>
        <location evidence="1">Nucleus</location>
    </subcellularLocation>
</comment>
<comment type="similarity">
    <text evidence="4">Belongs to the ELP4 family.</text>
</comment>
<evidence type="ECO:0000256" key="2">
    <source>
        <dbReference type="ARBA" id="ARBA00004496"/>
    </source>
</evidence>
<dbReference type="GeneID" id="89930374"/>
<sequence length="381" mass="40994">MAFRKRNVAVGASAPGSPAIAPQKQENLPGVRPSPLTSHSVTSTGSSSLDALLGGHGGLALGSSVLIGENGTTDFAGAFLKYYAAEGLCQGHTIHLVGMGDWWLRELPAVAAERSGSRREKSPAEEERMKIAWRYERLGQSGERALPIRQTPSAAGPAKEELPFCHTFDLAKRLTIPQNAKIDHIKISPGDAPFAPVLQSLERILKNSPPTSVHRLIVPTILSPASYPPHASKPENIIRFLHSLRSLLRQHPTKLTAMLTLPLELYPRDTGLVRWAEILSDGVLELTPFPHSMDEASDLASSGGARSNEDQPQGMVKVHKVPIDTERGEGGAGAGNSTGQDLAFTVSRRKFAIKPFSLPPMEGDREAQKEGGGPTKKDLEF</sequence>
<comment type="pathway">
    <text evidence="3">tRNA modification; 5-methoxycarbonylmethyl-2-thiouridine-tRNA biosynthesis.</text>
</comment>
<dbReference type="InterPro" id="IPR008728">
    <property type="entry name" value="Elongator_complex_protein_4"/>
</dbReference>
<keyword evidence="6" id="KW-0963">Cytoplasm</keyword>
<feature type="region of interest" description="Disordered" evidence="9">
    <location>
        <begin position="1"/>
        <end position="47"/>
    </location>
</feature>
<evidence type="ECO:0000256" key="8">
    <source>
        <dbReference type="ARBA" id="ARBA00023242"/>
    </source>
</evidence>
<accession>A0AAV9P1E3</accession>
<dbReference type="RefSeq" id="XP_064655597.1">
    <property type="nucleotide sequence ID" value="XM_064806271.1"/>
</dbReference>
<evidence type="ECO:0000256" key="4">
    <source>
        <dbReference type="ARBA" id="ARBA00007573"/>
    </source>
</evidence>
<feature type="region of interest" description="Disordered" evidence="9">
    <location>
        <begin position="355"/>
        <end position="381"/>
    </location>
</feature>
<dbReference type="GO" id="GO:0005737">
    <property type="term" value="C:cytoplasm"/>
    <property type="evidence" value="ECO:0007669"/>
    <property type="project" value="UniProtKB-SubCell"/>
</dbReference>
<dbReference type="GO" id="GO:0008023">
    <property type="term" value="C:transcription elongation factor complex"/>
    <property type="evidence" value="ECO:0007669"/>
    <property type="project" value="TreeGrafter"/>
</dbReference>
<evidence type="ECO:0000256" key="5">
    <source>
        <dbReference type="ARBA" id="ARBA00020265"/>
    </source>
</evidence>
<evidence type="ECO:0000256" key="9">
    <source>
        <dbReference type="SAM" id="MobiDB-lite"/>
    </source>
</evidence>
<evidence type="ECO:0000313" key="10">
    <source>
        <dbReference type="EMBL" id="KAK5165513.1"/>
    </source>
</evidence>
<reference evidence="10 11" key="1">
    <citation type="submission" date="2023-08" db="EMBL/GenBank/DDBJ databases">
        <title>Black Yeasts Isolated from many extreme environments.</title>
        <authorList>
            <person name="Coleine C."/>
            <person name="Stajich J.E."/>
            <person name="Selbmann L."/>
        </authorList>
    </citation>
    <scope>NUCLEOTIDE SEQUENCE [LARGE SCALE GENOMIC DNA]</scope>
    <source>
        <strain evidence="10 11">CCFEE 5935</strain>
    </source>
</reference>
<evidence type="ECO:0000256" key="1">
    <source>
        <dbReference type="ARBA" id="ARBA00004123"/>
    </source>
</evidence>
<feature type="region of interest" description="Disordered" evidence="9">
    <location>
        <begin position="294"/>
        <end position="316"/>
    </location>
</feature>
<evidence type="ECO:0000256" key="3">
    <source>
        <dbReference type="ARBA" id="ARBA00005043"/>
    </source>
</evidence>
<feature type="compositionally biased region" description="Low complexity" evidence="9">
    <location>
        <begin position="8"/>
        <end position="19"/>
    </location>
</feature>
<proteinExistence type="inferred from homology"/>
<keyword evidence="8" id="KW-0539">Nucleus</keyword>
<name>A0AAV9P1E3_9PEZI</name>
<evidence type="ECO:0000256" key="7">
    <source>
        <dbReference type="ARBA" id="ARBA00022694"/>
    </source>
</evidence>
<dbReference type="CDD" id="cd19494">
    <property type="entry name" value="Elp4"/>
    <property type="match status" value="1"/>
</dbReference>
<dbReference type="GO" id="GO:0033588">
    <property type="term" value="C:elongator holoenzyme complex"/>
    <property type="evidence" value="ECO:0007669"/>
    <property type="project" value="InterPro"/>
</dbReference>
<dbReference type="Proteomes" id="UP001337655">
    <property type="component" value="Unassembled WGS sequence"/>
</dbReference>
<dbReference type="EMBL" id="JAVRRT010000016">
    <property type="protein sequence ID" value="KAK5165513.1"/>
    <property type="molecule type" value="Genomic_DNA"/>
</dbReference>
<dbReference type="AlphaFoldDB" id="A0AAV9P1E3"/>
<keyword evidence="7" id="KW-0819">tRNA processing</keyword>
<evidence type="ECO:0000256" key="6">
    <source>
        <dbReference type="ARBA" id="ARBA00022490"/>
    </source>
</evidence>
<dbReference type="PANTHER" id="PTHR12896">
    <property type="entry name" value="PAX6 NEIGHBOR PROTEIN PAXNEB"/>
    <property type="match status" value="1"/>
</dbReference>
<evidence type="ECO:0000313" key="11">
    <source>
        <dbReference type="Proteomes" id="UP001337655"/>
    </source>
</evidence>
<comment type="caution">
    <text evidence="10">The sequence shown here is derived from an EMBL/GenBank/DDBJ whole genome shotgun (WGS) entry which is preliminary data.</text>
</comment>
<feature type="compositionally biased region" description="Basic and acidic residues" evidence="9">
    <location>
        <begin position="362"/>
        <end position="381"/>
    </location>
</feature>
<organism evidence="10 11">
    <name type="scientific">Saxophila tyrrhenica</name>
    <dbReference type="NCBI Taxonomy" id="1690608"/>
    <lineage>
        <taxon>Eukaryota</taxon>
        <taxon>Fungi</taxon>
        <taxon>Dikarya</taxon>
        <taxon>Ascomycota</taxon>
        <taxon>Pezizomycotina</taxon>
        <taxon>Dothideomycetes</taxon>
        <taxon>Dothideomycetidae</taxon>
        <taxon>Mycosphaerellales</taxon>
        <taxon>Extremaceae</taxon>
        <taxon>Saxophila</taxon>
    </lineage>
</organism>
<keyword evidence="11" id="KW-1185">Reference proteome</keyword>
<gene>
    <name evidence="10" type="primary">ELP4</name>
    <name evidence="10" type="ORF">LTR77_009042</name>
</gene>